<feature type="signal peptide" evidence="1">
    <location>
        <begin position="1"/>
        <end position="23"/>
    </location>
</feature>
<name>A0A2N5XNV6_9HYPH</name>
<dbReference type="EMBL" id="PKUQ01000031">
    <property type="protein sequence ID" value="PLW76221.1"/>
    <property type="molecule type" value="Genomic_DNA"/>
</dbReference>
<evidence type="ECO:0000256" key="1">
    <source>
        <dbReference type="SAM" id="SignalP"/>
    </source>
</evidence>
<reference evidence="2 3" key="1">
    <citation type="submission" date="2018-01" db="EMBL/GenBank/DDBJ databases">
        <title>The draft genome sequence of Cohaesibacter sp. H1304.</title>
        <authorList>
            <person name="Wang N.-N."/>
            <person name="Du Z.-J."/>
        </authorList>
    </citation>
    <scope>NUCLEOTIDE SEQUENCE [LARGE SCALE GENOMIC DNA]</scope>
    <source>
        <strain evidence="2 3">H1304</strain>
    </source>
</reference>
<proteinExistence type="predicted"/>
<keyword evidence="3" id="KW-1185">Reference proteome</keyword>
<protein>
    <submittedName>
        <fullName evidence="2">Uncharacterized protein</fullName>
    </submittedName>
</protein>
<dbReference type="Proteomes" id="UP000234881">
    <property type="component" value="Unassembled WGS sequence"/>
</dbReference>
<organism evidence="2 3">
    <name type="scientific">Cohaesibacter celericrescens</name>
    <dbReference type="NCBI Taxonomy" id="2067669"/>
    <lineage>
        <taxon>Bacteria</taxon>
        <taxon>Pseudomonadati</taxon>
        <taxon>Pseudomonadota</taxon>
        <taxon>Alphaproteobacteria</taxon>
        <taxon>Hyphomicrobiales</taxon>
        <taxon>Cohaesibacteraceae</taxon>
    </lineage>
</organism>
<dbReference type="AlphaFoldDB" id="A0A2N5XNV6"/>
<gene>
    <name evidence="2" type="ORF">C0081_15050</name>
</gene>
<keyword evidence="1" id="KW-0732">Signal</keyword>
<evidence type="ECO:0000313" key="2">
    <source>
        <dbReference type="EMBL" id="PLW76221.1"/>
    </source>
</evidence>
<dbReference type="RefSeq" id="WP_101534654.1">
    <property type="nucleotide sequence ID" value="NZ_JBFHIU010000002.1"/>
</dbReference>
<sequence length="144" mass="15848">MRFIVPILSSIFLCFTVVNSALAAGDSYTPQRGSAERKAILDAVRPSVEADLLKPIEFVVTSMKVANNWAFVVVEPQRPGGRPIDIRKTPVAADADFFDGFTTYALVNYNGSRWISKAVVIGPTDVAWEPWAEQFGAPSHLMFQ</sequence>
<comment type="caution">
    <text evidence="2">The sequence shown here is derived from an EMBL/GenBank/DDBJ whole genome shotgun (WGS) entry which is preliminary data.</text>
</comment>
<evidence type="ECO:0000313" key="3">
    <source>
        <dbReference type="Proteomes" id="UP000234881"/>
    </source>
</evidence>
<feature type="chain" id="PRO_5014937525" evidence="1">
    <location>
        <begin position="24"/>
        <end position="144"/>
    </location>
</feature>
<accession>A0A2N5XNV6</accession>
<dbReference type="OrthoDB" id="5540942at2"/>